<dbReference type="Pfam" id="PF02028">
    <property type="entry name" value="BCCT"/>
    <property type="match status" value="1"/>
</dbReference>
<evidence type="ECO:0000313" key="10">
    <source>
        <dbReference type="Proteomes" id="UP001589862"/>
    </source>
</evidence>
<dbReference type="PANTHER" id="PTHR30047:SF7">
    <property type="entry name" value="HIGH-AFFINITY CHOLINE TRANSPORT PROTEIN"/>
    <property type="match status" value="1"/>
</dbReference>
<evidence type="ECO:0000256" key="1">
    <source>
        <dbReference type="ARBA" id="ARBA00004651"/>
    </source>
</evidence>
<feature type="transmembrane region" description="Helical" evidence="8">
    <location>
        <begin position="20"/>
        <end position="40"/>
    </location>
</feature>
<dbReference type="PANTHER" id="PTHR30047">
    <property type="entry name" value="HIGH-AFFINITY CHOLINE TRANSPORT PROTEIN-RELATED"/>
    <property type="match status" value="1"/>
</dbReference>
<evidence type="ECO:0000256" key="8">
    <source>
        <dbReference type="SAM" id="Phobius"/>
    </source>
</evidence>
<proteinExistence type="inferred from homology"/>
<dbReference type="RefSeq" id="WP_377458360.1">
    <property type="nucleotide sequence ID" value="NZ_JBHLUB010000022.1"/>
</dbReference>
<evidence type="ECO:0000256" key="3">
    <source>
        <dbReference type="ARBA" id="ARBA00022448"/>
    </source>
</evidence>
<organism evidence="9 10">
    <name type="scientific">Micrococcoides hystricis</name>
    <dbReference type="NCBI Taxonomy" id="1572761"/>
    <lineage>
        <taxon>Bacteria</taxon>
        <taxon>Bacillati</taxon>
        <taxon>Actinomycetota</taxon>
        <taxon>Actinomycetes</taxon>
        <taxon>Micrococcales</taxon>
        <taxon>Micrococcaceae</taxon>
        <taxon>Micrococcoides</taxon>
    </lineage>
</organism>
<evidence type="ECO:0000256" key="4">
    <source>
        <dbReference type="ARBA" id="ARBA00022475"/>
    </source>
</evidence>
<feature type="transmembrane region" description="Helical" evidence="8">
    <location>
        <begin position="91"/>
        <end position="111"/>
    </location>
</feature>
<reference evidence="9 10" key="1">
    <citation type="submission" date="2024-09" db="EMBL/GenBank/DDBJ databases">
        <authorList>
            <person name="Sun Q."/>
            <person name="Mori K."/>
        </authorList>
    </citation>
    <scope>NUCLEOTIDE SEQUENCE [LARGE SCALE GENOMIC DNA]</scope>
    <source>
        <strain evidence="9 10">NCAIM B.02604</strain>
    </source>
</reference>
<feature type="transmembrane region" description="Helical" evidence="8">
    <location>
        <begin position="61"/>
        <end position="85"/>
    </location>
</feature>
<comment type="caution">
    <text evidence="9">The sequence shown here is derived from an EMBL/GenBank/DDBJ whole genome shotgun (WGS) entry which is preliminary data.</text>
</comment>
<gene>
    <name evidence="9" type="ORF">ACFFFR_04455</name>
</gene>
<evidence type="ECO:0000313" key="9">
    <source>
        <dbReference type="EMBL" id="MFC0581635.1"/>
    </source>
</evidence>
<evidence type="ECO:0000256" key="7">
    <source>
        <dbReference type="ARBA" id="ARBA00023136"/>
    </source>
</evidence>
<keyword evidence="3" id="KW-0813">Transport</keyword>
<evidence type="ECO:0000256" key="2">
    <source>
        <dbReference type="ARBA" id="ARBA00005658"/>
    </source>
</evidence>
<comment type="similarity">
    <text evidence="2">Belongs to the BCCT transporter (TC 2.A.15) family.</text>
</comment>
<dbReference type="EMBL" id="JBHLUB010000022">
    <property type="protein sequence ID" value="MFC0581635.1"/>
    <property type="molecule type" value="Genomic_DNA"/>
</dbReference>
<evidence type="ECO:0000256" key="6">
    <source>
        <dbReference type="ARBA" id="ARBA00022989"/>
    </source>
</evidence>
<protein>
    <submittedName>
        <fullName evidence="9">BCCT family transporter</fullName>
    </submittedName>
</protein>
<sequence>MFPSTQTEENLDHFTLLNQFPLSGFTSVVAIIMVIMFFVSSADSNTFVLSSLSSHGSLRPTATPILSWGILTGACAIVLLIAGGLVALQQAAMLSALPFTIIVMILAVSLFKELRHDRQIVQEIANARKLGL</sequence>
<name>A0ABV6P938_9MICC</name>
<keyword evidence="6 8" id="KW-1133">Transmembrane helix</keyword>
<comment type="subcellular location">
    <subcellularLocation>
        <location evidence="1">Cell membrane</location>
        <topology evidence="1">Multi-pass membrane protein</topology>
    </subcellularLocation>
</comment>
<keyword evidence="5 8" id="KW-0812">Transmembrane</keyword>
<dbReference type="Proteomes" id="UP001589862">
    <property type="component" value="Unassembled WGS sequence"/>
</dbReference>
<keyword evidence="4" id="KW-1003">Cell membrane</keyword>
<keyword evidence="7 8" id="KW-0472">Membrane</keyword>
<evidence type="ECO:0000256" key="5">
    <source>
        <dbReference type="ARBA" id="ARBA00022692"/>
    </source>
</evidence>
<accession>A0ABV6P938</accession>
<keyword evidence="10" id="KW-1185">Reference proteome</keyword>
<dbReference type="InterPro" id="IPR000060">
    <property type="entry name" value="BCCT_transptr"/>
</dbReference>